<accession>A0A517LG16</accession>
<dbReference type="PROSITE" id="PS51143">
    <property type="entry name" value="MT_A70"/>
    <property type="match status" value="1"/>
</dbReference>
<protein>
    <recommendedName>
        <fullName evidence="5">MT-A70-domain-containing protein</fullName>
    </recommendedName>
</protein>
<dbReference type="Pfam" id="PF05063">
    <property type="entry name" value="MT-A70"/>
    <property type="match status" value="1"/>
</dbReference>
<dbReference type="GO" id="GO:0008168">
    <property type="term" value="F:methyltransferase activity"/>
    <property type="evidence" value="ECO:0007669"/>
    <property type="project" value="TreeGrafter"/>
</dbReference>
<feature type="compositionally biased region" description="Basic and acidic residues" evidence="2">
    <location>
        <begin position="494"/>
        <end position="515"/>
    </location>
</feature>
<feature type="compositionally biased region" description="Polar residues" evidence="2">
    <location>
        <begin position="147"/>
        <end position="159"/>
    </location>
</feature>
<dbReference type="STRING" id="50376.A0A517LG16"/>
<dbReference type="OrthoDB" id="61116at2759"/>
<proteinExistence type="inferred from homology"/>
<sequence>MSHQGFLDDSTESLESSILYQNPSRTVIIIDIPRSIANAQGPTESARELFSVEPLEEPFAPTEPKSGEARKNVAARNGVDLELVGKYATLIERAIEEVNDSWRSQATGEQAWAHKRRIREGCAHVKGRGRKRKSDELEEIGNGKIEGSSNEVSTTQNYGPINGHQFPVGSVREDEIFFQKEERMQSVMKAVVDQERPETRPILEHPCHIYEARDEFISDEHDRHGGVWHNTLSENMVLSINEQKSNKPSSSKPTPTLFHIPPLSTHILSDCADPSYLRTAVRESLTTTNNLRVFDFILLDPPWPNASAKRKSSYSTVSQLRALKRLLLDMDLDTYIPPSGYVGIWITNAPSVRNLVLGEDGLFEAWNLTLVEEWIWVKTTRYGEPVTSVHGVWRKPYEVLLLGRAPANRLAIAAESGTERVVKRVMFGCPDWHSRKPCLKVLIEGLQMVKRDGRVLEIFARHLVAGWWSWGDEVLKFNWEGYWTEGSSASNDDDSIKNERRRPSTNLEAHKRTDAENNISVT</sequence>
<feature type="region of interest" description="Disordered" evidence="2">
    <location>
        <begin position="487"/>
        <end position="522"/>
    </location>
</feature>
<dbReference type="AlphaFoldDB" id="A0A517LG16"/>
<comment type="similarity">
    <text evidence="1">Belongs to the MT-A70-like family.</text>
</comment>
<dbReference type="GO" id="GO:0005634">
    <property type="term" value="C:nucleus"/>
    <property type="evidence" value="ECO:0007669"/>
    <property type="project" value="TreeGrafter"/>
</dbReference>
<name>A0A517LG16_9PEZI</name>
<dbReference type="InterPro" id="IPR029063">
    <property type="entry name" value="SAM-dependent_MTases_sf"/>
</dbReference>
<dbReference type="PANTHER" id="PTHR12829:SF4">
    <property type="entry name" value="N(6)-ADENINE-SPECIFIC METHYLTRANSFERASE METTL4"/>
    <property type="match status" value="1"/>
</dbReference>
<gene>
    <name evidence="3" type="ORF">FKW77_008314</name>
</gene>
<keyword evidence="4" id="KW-1185">Reference proteome</keyword>
<dbReference type="EMBL" id="CP042195">
    <property type="protein sequence ID" value="QDS74587.1"/>
    <property type="molecule type" value="Genomic_DNA"/>
</dbReference>
<feature type="region of interest" description="Disordered" evidence="2">
    <location>
        <begin position="124"/>
        <end position="166"/>
    </location>
</feature>
<evidence type="ECO:0000256" key="1">
    <source>
        <dbReference type="PROSITE-ProRule" id="PRU00489"/>
    </source>
</evidence>
<evidence type="ECO:0000256" key="2">
    <source>
        <dbReference type="SAM" id="MobiDB-lite"/>
    </source>
</evidence>
<dbReference type="PANTHER" id="PTHR12829">
    <property type="entry name" value="N6-ADENOSINE-METHYLTRANSFERASE"/>
    <property type="match status" value="1"/>
</dbReference>
<dbReference type="Proteomes" id="UP000316270">
    <property type="component" value="Chromosome 11"/>
</dbReference>
<dbReference type="InterPro" id="IPR007757">
    <property type="entry name" value="MT-A70-like"/>
</dbReference>
<evidence type="ECO:0000313" key="4">
    <source>
        <dbReference type="Proteomes" id="UP000316270"/>
    </source>
</evidence>
<evidence type="ECO:0008006" key="5">
    <source>
        <dbReference type="Google" id="ProtNLM"/>
    </source>
</evidence>
<organism evidence="3 4">
    <name type="scientific">Venturia effusa</name>
    <dbReference type="NCBI Taxonomy" id="50376"/>
    <lineage>
        <taxon>Eukaryota</taxon>
        <taxon>Fungi</taxon>
        <taxon>Dikarya</taxon>
        <taxon>Ascomycota</taxon>
        <taxon>Pezizomycotina</taxon>
        <taxon>Dothideomycetes</taxon>
        <taxon>Pleosporomycetidae</taxon>
        <taxon>Venturiales</taxon>
        <taxon>Venturiaceae</taxon>
        <taxon>Venturia</taxon>
    </lineage>
</organism>
<reference evidence="3 4" key="1">
    <citation type="submission" date="2019-07" db="EMBL/GenBank/DDBJ databases">
        <title>Finished genome of Venturia effusa.</title>
        <authorList>
            <person name="Young C.A."/>
            <person name="Cox M.P."/>
            <person name="Ganley A.R.D."/>
            <person name="David W.J."/>
        </authorList>
    </citation>
    <scope>NUCLEOTIDE SEQUENCE [LARGE SCALE GENOMIC DNA]</scope>
    <source>
        <strain evidence="4">albino</strain>
    </source>
</reference>
<evidence type="ECO:0000313" key="3">
    <source>
        <dbReference type="EMBL" id="QDS74587.1"/>
    </source>
</evidence>
<dbReference type="SUPFAM" id="SSF53335">
    <property type="entry name" value="S-adenosyl-L-methionine-dependent methyltransferases"/>
    <property type="match status" value="1"/>
</dbReference>